<dbReference type="PANTHER" id="PTHR11709">
    <property type="entry name" value="MULTI-COPPER OXIDASE"/>
    <property type="match status" value="1"/>
</dbReference>
<organism evidence="5 6">
    <name type="scientific">Lottia gigantea</name>
    <name type="common">Giant owl limpet</name>
    <dbReference type="NCBI Taxonomy" id="225164"/>
    <lineage>
        <taxon>Eukaryota</taxon>
        <taxon>Metazoa</taxon>
        <taxon>Spiralia</taxon>
        <taxon>Lophotrochozoa</taxon>
        <taxon>Mollusca</taxon>
        <taxon>Gastropoda</taxon>
        <taxon>Patellogastropoda</taxon>
        <taxon>Lottioidea</taxon>
        <taxon>Lottiidae</taxon>
        <taxon>Lottia</taxon>
    </lineage>
</organism>
<dbReference type="Proteomes" id="UP000030746">
    <property type="component" value="Unassembled WGS sequence"/>
</dbReference>
<accession>V4A607</accession>
<dbReference type="InterPro" id="IPR045087">
    <property type="entry name" value="Cu-oxidase_fam"/>
</dbReference>
<evidence type="ECO:0000256" key="3">
    <source>
        <dbReference type="ARBA" id="ARBA00023008"/>
    </source>
</evidence>
<dbReference type="PROSITE" id="PS00080">
    <property type="entry name" value="MULTICOPPER_OXIDASE2"/>
    <property type="match status" value="1"/>
</dbReference>
<dbReference type="HOGENOM" id="CLU_124242_1_0_1"/>
<dbReference type="PANTHER" id="PTHR11709:SF394">
    <property type="entry name" value="FI03373P-RELATED"/>
    <property type="match status" value="1"/>
</dbReference>
<dbReference type="OMA" id="EEAHIMP"/>
<keyword evidence="2" id="KW-0560">Oxidoreductase</keyword>
<dbReference type="CTD" id="20235297"/>
<dbReference type="CDD" id="cd13905">
    <property type="entry name" value="CuRO_3_tcLLC2_insect_like"/>
    <property type="match status" value="1"/>
</dbReference>
<dbReference type="GO" id="GO:0005886">
    <property type="term" value="C:plasma membrane"/>
    <property type="evidence" value="ECO:0007669"/>
    <property type="project" value="TreeGrafter"/>
</dbReference>
<name>V4A607_LOTGI</name>
<evidence type="ECO:0000313" key="6">
    <source>
        <dbReference type="Proteomes" id="UP000030746"/>
    </source>
</evidence>
<keyword evidence="1" id="KW-0479">Metal-binding</keyword>
<dbReference type="SUPFAM" id="SSF49503">
    <property type="entry name" value="Cupredoxins"/>
    <property type="match status" value="1"/>
</dbReference>
<dbReference type="KEGG" id="lgi:LOTGIDRAFT_147776"/>
<reference evidence="5 6" key="1">
    <citation type="journal article" date="2013" name="Nature">
        <title>Insights into bilaterian evolution from three spiralian genomes.</title>
        <authorList>
            <person name="Simakov O."/>
            <person name="Marletaz F."/>
            <person name="Cho S.J."/>
            <person name="Edsinger-Gonzales E."/>
            <person name="Havlak P."/>
            <person name="Hellsten U."/>
            <person name="Kuo D.H."/>
            <person name="Larsson T."/>
            <person name="Lv J."/>
            <person name="Arendt D."/>
            <person name="Savage R."/>
            <person name="Osoegawa K."/>
            <person name="de Jong P."/>
            <person name="Grimwood J."/>
            <person name="Chapman J.A."/>
            <person name="Shapiro H."/>
            <person name="Aerts A."/>
            <person name="Otillar R.P."/>
            <person name="Terry A.Y."/>
            <person name="Boore J.L."/>
            <person name="Grigoriev I.V."/>
            <person name="Lindberg D.R."/>
            <person name="Seaver E.C."/>
            <person name="Weisblat D.A."/>
            <person name="Putnam N.H."/>
            <person name="Rokhsar D.S."/>
        </authorList>
    </citation>
    <scope>NUCLEOTIDE SEQUENCE [LARGE SCALE GENOMIC DNA]</scope>
</reference>
<dbReference type="InterPro" id="IPR008972">
    <property type="entry name" value="Cupredoxin"/>
</dbReference>
<sequence>MHSVTLVSNKLYQIILTNMGIGKGWAHPVHMHGHSFDVVKMGYSTYDKETGKILEENMDIDCGGDTIIVPSGGYVVLRIMADNPGIWFMHCHIELHNHNGMALLLNESFHEQPMPPAGFPTCGSYNGDEVNGVDRQGR</sequence>
<protein>
    <recommendedName>
        <fullName evidence="4">Plastocyanin-like domain-containing protein</fullName>
    </recommendedName>
</protein>
<dbReference type="Pfam" id="PF07731">
    <property type="entry name" value="Cu-oxidase_2"/>
    <property type="match status" value="1"/>
</dbReference>
<dbReference type="EMBL" id="KB202417">
    <property type="protein sequence ID" value="ESO90420.1"/>
    <property type="molecule type" value="Genomic_DNA"/>
</dbReference>
<dbReference type="RefSeq" id="XP_009058892.1">
    <property type="nucleotide sequence ID" value="XM_009060644.1"/>
</dbReference>
<dbReference type="InterPro" id="IPR033138">
    <property type="entry name" value="Cu_oxidase_CS"/>
</dbReference>
<keyword evidence="3" id="KW-0186">Copper</keyword>
<dbReference type="AlphaFoldDB" id="V4A607"/>
<dbReference type="GO" id="GO:0006826">
    <property type="term" value="P:iron ion transport"/>
    <property type="evidence" value="ECO:0007669"/>
    <property type="project" value="TreeGrafter"/>
</dbReference>
<evidence type="ECO:0000259" key="4">
    <source>
        <dbReference type="Pfam" id="PF07731"/>
    </source>
</evidence>
<dbReference type="InterPro" id="IPR002355">
    <property type="entry name" value="Cu_oxidase_Cu_BS"/>
</dbReference>
<dbReference type="GO" id="GO:0016491">
    <property type="term" value="F:oxidoreductase activity"/>
    <property type="evidence" value="ECO:0007669"/>
    <property type="project" value="UniProtKB-KW"/>
</dbReference>
<dbReference type="InterPro" id="IPR011706">
    <property type="entry name" value="Cu-oxidase_C"/>
</dbReference>
<dbReference type="STRING" id="225164.V4A607"/>
<evidence type="ECO:0000256" key="1">
    <source>
        <dbReference type="ARBA" id="ARBA00022723"/>
    </source>
</evidence>
<evidence type="ECO:0000256" key="2">
    <source>
        <dbReference type="ARBA" id="ARBA00023002"/>
    </source>
</evidence>
<feature type="domain" description="Plastocyanin-like" evidence="4">
    <location>
        <begin position="3"/>
        <end position="107"/>
    </location>
</feature>
<gene>
    <name evidence="5" type="ORF">LOTGIDRAFT_147776</name>
</gene>
<dbReference type="PROSITE" id="PS00079">
    <property type="entry name" value="MULTICOPPER_OXIDASE1"/>
    <property type="match status" value="1"/>
</dbReference>
<dbReference type="Gene3D" id="2.60.40.420">
    <property type="entry name" value="Cupredoxins - blue copper proteins"/>
    <property type="match status" value="1"/>
</dbReference>
<dbReference type="GeneID" id="20235297"/>
<evidence type="ECO:0000313" key="5">
    <source>
        <dbReference type="EMBL" id="ESO90420.1"/>
    </source>
</evidence>
<keyword evidence="6" id="KW-1185">Reference proteome</keyword>
<proteinExistence type="predicted"/>
<dbReference type="GO" id="GO:0005507">
    <property type="term" value="F:copper ion binding"/>
    <property type="evidence" value="ECO:0007669"/>
    <property type="project" value="InterPro"/>
</dbReference>
<dbReference type="OrthoDB" id="10066563at2759"/>